<gene>
    <name evidence="8" type="ORF">NITHO_370013</name>
</gene>
<proteinExistence type="inferred from homology"/>
<dbReference type="RefSeq" id="WP_008478944.1">
    <property type="nucleotide sequence ID" value="NZ_CAGS01000301.1"/>
</dbReference>
<dbReference type="EMBL" id="CAGS01000301">
    <property type="protein sequence ID" value="CCF84641.1"/>
    <property type="molecule type" value="Genomic_DNA"/>
</dbReference>
<evidence type="ECO:0000256" key="2">
    <source>
        <dbReference type="ARBA" id="ARBA00011006"/>
    </source>
</evidence>
<organism evidence="8 9">
    <name type="scientific">Nitrolancea hollandica Lb</name>
    <dbReference type="NCBI Taxonomy" id="1129897"/>
    <lineage>
        <taxon>Bacteria</taxon>
        <taxon>Pseudomonadati</taxon>
        <taxon>Thermomicrobiota</taxon>
        <taxon>Thermomicrobia</taxon>
        <taxon>Sphaerobacterales</taxon>
        <taxon>Sphaerobacterineae</taxon>
        <taxon>Sphaerobacteraceae</taxon>
        <taxon>Nitrolancea</taxon>
    </lineage>
</organism>
<keyword evidence="5 7" id="KW-1133">Transmembrane helix</keyword>
<evidence type="ECO:0000256" key="4">
    <source>
        <dbReference type="ARBA" id="ARBA00022692"/>
    </source>
</evidence>
<keyword evidence="6 7" id="KW-0472">Membrane</keyword>
<accession>I4EIX9</accession>
<keyword evidence="9" id="KW-1185">Reference proteome</keyword>
<dbReference type="Proteomes" id="UP000004221">
    <property type="component" value="Unassembled WGS sequence"/>
</dbReference>
<feature type="transmembrane region" description="Helical" evidence="7">
    <location>
        <begin position="56"/>
        <end position="81"/>
    </location>
</feature>
<comment type="caution">
    <text evidence="8">The sequence shown here is derived from an EMBL/GenBank/DDBJ whole genome shotgun (WGS) entry which is preliminary data.</text>
</comment>
<feature type="transmembrane region" description="Helical" evidence="7">
    <location>
        <begin position="6"/>
        <end position="22"/>
    </location>
</feature>
<keyword evidence="4 7" id="KW-0812">Transmembrane</keyword>
<dbReference type="Pfam" id="PF04226">
    <property type="entry name" value="Transgly_assoc"/>
    <property type="match status" value="1"/>
</dbReference>
<evidence type="ECO:0000313" key="9">
    <source>
        <dbReference type="Proteomes" id="UP000004221"/>
    </source>
</evidence>
<keyword evidence="3" id="KW-1003">Cell membrane</keyword>
<sequence length="84" mass="8618">MSIISWIIIGAVAGWIASMIMGRNARMGWLANIIVGIVGALIGGFVWGLITGSNFVATFSLGTLLVAIVGAVILLAIYGAVSRA</sequence>
<evidence type="ECO:0000256" key="5">
    <source>
        <dbReference type="ARBA" id="ARBA00022989"/>
    </source>
</evidence>
<dbReference type="GO" id="GO:0005886">
    <property type="term" value="C:plasma membrane"/>
    <property type="evidence" value="ECO:0007669"/>
    <property type="project" value="UniProtKB-SubCell"/>
</dbReference>
<dbReference type="PANTHER" id="PTHR33884:SF3">
    <property type="entry name" value="UPF0410 PROTEIN YMGE"/>
    <property type="match status" value="1"/>
</dbReference>
<dbReference type="PANTHER" id="PTHR33884">
    <property type="entry name" value="UPF0410 PROTEIN YMGE"/>
    <property type="match status" value="1"/>
</dbReference>
<evidence type="ECO:0000256" key="7">
    <source>
        <dbReference type="SAM" id="Phobius"/>
    </source>
</evidence>
<dbReference type="AlphaFoldDB" id="I4EIX9"/>
<reference evidence="8 9" key="1">
    <citation type="journal article" date="2012" name="ISME J.">
        <title>Nitrification expanded: discovery, physiology and genomics of a nitrite-oxidizing bacterium from the phylum Chloroflexi.</title>
        <authorList>
            <person name="Sorokin D.Y."/>
            <person name="Lucker S."/>
            <person name="Vejmelkova D."/>
            <person name="Kostrikina N.A."/>
            <person name="Kleerebezem R."/>
            <person name="Rijpstra W.I."/>
            <person name="Damste J.S."/>
            <person name="Le Paslier D."/>
            <person name="Muyzer G."/>
            <person name="Wagner M."/>
            <person name="van Loosdrecht M.C."/>
            <person name="Daims H."/>
        </authorList>
    </citation>
    <scope>NUCLEOTIDE SEQUENCE [LARGE SCALE GENOMIC DNA]</scope>
    <source>
        <strain evidence="9">none</strain>
    </source>
</reference>
<evidence type="ECO:0000313" key="8">
    <source>
        <dbReference type="EMBL" id="CCF84641.1"/>
    </source>
</evidence>
<name>I4EIX9_9BACT</name>
<evidence type="ECO:0000256" key="6">
    <source>
        <dbReference type="ARBA" id="ARBA00023136"/>
    </source>
</evidence>
<comment type="similarity">
    <text evidence="2">Belongs to the UPF0410 family.</text>
</comment>
<feature type="transmembrane region" description="Helical" evidence="7">
    <location>
        <begin position="29"/>
        <end position="50"/>
    </location>
</feature>
<comment type="subcellular location">
    <subcellularLocation>
        <location evidence="1">Cell membrane</location>
        <topology evidence="1">Multi-pass membrane protein</topology>
    </subcellularLocation>
</comment>
<protein>
    <submittedName>
        <fullName evidence="8">Transglycosylase-associated protein</fullName>
    </submittedName>
</protein>
<dbReference type="InterPro" id="IPR007341">
    <property type="entry name" value="Transgly_assoc"/>
</dbReference>
<evidence type="ECO:0000256" key="3">
    <source>
        <dbReference type="ARBA" id="ARBA00022475"/>
    </source>
</evidence>
<evidence type="ECO:0000256" key="1">
    <source>
        <dbReference type="ARBA" id="ARBA00004651"/>
    </source>
</evidence>